<proteinExistence type="predicted"/>
<sequence>MKKCHGDLSVTDTSLVHKSVPGFESPLNVNMELSASELKSASARYGTLESESFRREFNSAPLKMGRKRNFWQRLGVLSSGSMSEHSFSSKT</sequence>
<organism evidence="1 2">
    <name type="scientific">Anisodus acutangulus</name>
    <dbReference type="NCBI Taxonomy" id="402998"/>
    <lineage>
        <taxon>Eukaryota</taxon>
        <taxon>Viridiplantae</taxon>
        <taxon>Streptophyta</taxon>
        <taxon>Embryophyta</taxon>
        <taxon>Tracheophyta</taxon>
        <taxon>Spermatophyta</taxon>
        <taxon>Magnoliopsida</taxon>
        <taxon>eudicotyledons</taxon>
        <taxon>Gunneridae</taxon>
        <taxon>Pentapetalae</taxon>
        <taxon>asterids</taxon>
        <taxon>lamiids</taxon>
        <taxon>Solanales</taxon>
        <taxon>Solanaceae</taxon>
        <taxon>Solanoideae</taxon>
        <taxon>Hyoscyameae</taxon>
        <taxon>Anisodus</taxon>
    </lineage>
</organism>
<name>A0A9Q1QZI5_9SOLA</name>
<dbReference type="AlphaFoldDB" id="A0A9Q1QZI5"/>
<evidence type="ECO:0000313" key="1">
    <source>
        <dbReference type="EMBL" id="KAJ8535860.1"/>
    </source>
</evidence>
<comment type="caution">
    <text evidence="1">The sequence shown here is derived from an EMBL/GenBank/DDBJ whole genome shotgun (WGS) entry which is preliminary data.</text>
</comment>
<dbReference type="EMBL" id="JAJAGQ010000018">
    <property type="protein sequence ID" value="KAJ8535860.1"/>
    <property type="molecule type" value="Genomic_DNA"/>
</dbReference>
<gene>
    <name evidence="1" type="ORF">K7X08_034261</name>
</gene>
<dbReference type="Proteomes" id="UP001152561">
    <property type="component" value="Unassembled WGS sequence"/>
</dbReference>
<keyword evidence="2" id="KW-1185">Reference proteome</keyword>
<protein>
    <submittedName>
        <fullName evidence="1">Uncharacterized protein</fullName>
    </submittedName>
</protein>
<accession>A0A9Q1QZI5</accession>
<reference evidence="2" key="1">
    <citation type="journal article" date="2023" name="Proc. Natl. Acad. Sci. U.S.A.">
        <title>Genomic and structural basis for evolution of tropane alkaloid biosynthesis.</title>
        <authorList>
            <person name="Wanga Y.-J."/>
            <person name="Taina T."/>
            <person name="Yua J.-Y."/>
            <person name="Lia J."/>
            <person name="Xua B."/>
            <person name="Chenc J."/>
            <person name="D'Auriad J.C."/>
            <person name="Huanga J.-P."/>
            <person name="Huanga S.-X."/>
        </authorList>
    </citation>
    <scope>NUCLEOTIDE SEQUENCE [LARGE SCALE GENOMIC DNA]</scope>
    <source>
        <strain evidence="2">cv. KIB-2019</strain>
    </source>
</reference>
<evidence type="ECO:0000313" key="2">
    <source>
        <dbReference type="Proteomes" id="UP001152561"/>
    </source>
</evidence>